<dbReference type="InterPro" id="IPR050879">
    <property type="entry name" value="Acyltransferase_3"/>
</dbReference>
<reference evidence="3" key="1">
    <citation type="journal article" date="2014" name="Int. J. Syst. Evol. Microbiol.">
        <title>Complete genome sequence of Corynebacterium casei LMG S-19264T (=DSM 44701T), isolated from a smear-ripened cheese.</title>
        <authorList>
            <consortium name="US DOE Joint Genome Institute (JGI-PGF)"/>
            <person name="Walter F."/>
            <person name="Albersmeier A."/>
            <person name="Kalinowski J."/>
            <person name="Ruckert C."/>
        </authorList>
    </citation>
    <scope>NUCLEOTIDE SEQUENCE</scope>
    <source>
        <strain evidence="3">JCM 19831</strain>
    </source>
</reference>
<feature type="transmembrane region" description="Helical" evidence="1">
    <location>
        <begin position="20"/>
        <end position="42"/>
    </location>
</feature>
<dbReference type="GO" id="GO:0016747">
    <property type="term" value="F:acyltransferase activity, transferring groups other than amino-acyl groups"/>
    <property type="evidence" value="ECO:0007669"/>
    <property type="project" value="InterPro"/>
</dbReference>
<dbReference type="EMBL" id="BMPI01000022">
    <property type="protein sequence ID" value="GGM39250.1"/>
    <property type="molecule type" value="Genomic_DNA"/>
</dbReference>
<organism evidence="3 4">
    <name type="scientific">Dactylosporangium sucinum</name>
    <dbReference type="NCBI Taxonomy" id="1424081"/>
    <lineage>
        <taxon>Bacteria</taxon>
        <taxon>Bacillati</taxon>
        <taxon>Actinomycetota</taxon>
        <taxon>Actinomycetes</taxon>
        <taxon>Micromonosporales</taxon>
        <taxon>Micromonosporaceae</taxon>
        <taxon>Dactylosporangium</taxon>
    </lineage>
</organism>
<dbReference type="AlphaFoldDB" id="A0A917TWQ1"/>
<dbReference type="InterPro" id="IPR002656">
    <property type="entry name" value="Acyl_transf_3_dom"/>
</dbReference>
<feature type="transmembrane region" description="Helical" evidence="1">
    <location>
        <begin position="90"/>
        <end position="110"/>
    </location>
</feature>
<feature type="domain" description="Acyltransferase 3" evidence="2">
    <location>
        <begin position="16"/>
        <end position="351"/>
    </location>
</feature>
<evidence type="ECO:0000259" key="2">
    <source>
        <dbReference type="Pfam" id="PF01757"/>
    </source>
</evidence>
<dbReference type="RefSeq" id="WP_190251967.1">
    <property type="nucleotide sequence ID" value="NZ_BMPI01000022.1"/>
</dbReference>
<gene>
    <name evidence="3" type="ORF">GCM10007977_045900</name>
</gene>
<dbReference type="Pfam" id="PF01757">
    <property type="entry name" value="Acyl_transf_3"/>
    <property type="match status" value="1"/>
</dbReference>
<keyword evidence="1" id="KW-0812">Transmembrane</keyword>
<protein>
    <submittedName>
        <fullName evidence="3">O-antigen acetylase</fullName>
    </submittedName>
</protein>
<dbReference type="PANTHER" id="PTHR23028">
    <property type="entry name" value="ACETYLTRANSFERASE"/>
    <property type="match status" value="1"/>
</dbReference>
<accession>A0A917TWQ1</accession>
<evidence type="ECO:0000256" key="1">
    <source>
        <dbReference type="SAM" id="Phobius"/>
    </source>
</evidence>
<keyword evidence="1" id="KW-1133">Transmembrane helix</keyword>
<reference evidence="3" key="2">
    <citation type="submission" date="2020-09" db="EMBL/GenBank/DDBJ databases">
        <authorList>
            <person name="Sun Q."/>
            <person name="Ohkuma M."/>
        </authorList>
    </citation>
    <scope>NUCLEOTIDE SEQUENCE</scope>
    <source>
        <strain evidence="3">JCM 19831</strain>
    </source>
</reference>
<feature type="transmembrane region" description="Helical" evidence="1">
    <location>
        <begin position="160"/>
        <end position="181"/>
    </location>
</feature>
<proteinExistence type="predicted"/>
<comment type="caution">
    <text evidence="3">The sequence shown here is derived from an EMBL/GenBank/DDBJ whole genome shotgun (WGS) entry which is preliminary data.</text>
</comment>
<sequence>MARGRTLEEAYSGRDNAFNFMRLCFALLVMVGHAGVIGWGLADDPVPMPIDTGGVAVTGFFALSGFLIARSGRRSHPLRYVWHRVLRIFPGYWVCLMATAFVLAPLLYWYQRDTLSGFLHHPRGPLDYVLNNIWTDQLQGDVSGVTREAPYPNAINGSLWTLKSELTCYILVLALAVTTLLRRARWMVVLLGVAMSGVIVWDTFHEPVVPGPLADLHAIKLPVLGWFTLYFLFVFALAFVLGMIADLYRSVIPLNDWLGWTSLVLVVASVYFSLPLFGPAIIAWVYLLLWAGVRLPKVLKRIGRRNDYSYGVYIYAFPIQQALAIVGVPKLGWTFYLLTSVATVGLVAACSWHLVEKQAMRAKNWTPRRFRKPPVVAAPVAAAEEPVVAAAPLTAVIPAPREPESVAPVLRSTEPAPGVAPV</sequence>
<evidence type="ECO:0000313" key="3">
    <source>
        <dbReference type="EMBL" id="GGM39250.1"/>
    </source>
</evidence>
<keyword evidence="1" id="KW-0472">Membrane</keyword>
<feature type="transmembrane region" description="Helical" evidence="1">
    <location>
        <begin position="333"/>
        <end position="355"/>
    </location>
</feature>
<keyword evidence="4" id="KW-1185">Reference proteome</keyword>
<evidence type="ECO:0000313" key="4">
    <source>
        <dbReference type="Proteomes" id="UP000642070"/>
    </source>
</evidence>
<dbReference type="Proteomes" id="UP000642070">
    <property type="component" value="Unassembled WGS sequence"/>
</dbReference>
<name>A0A917TWQ1_9ACTN</name>
<feature type="transmembrane region" description="Helical" evidence="1">
    <location>
        <begin position="224"/>
        <end position="245"/>
    </location>
</feature>
<feature type="transmembrane region" description="Helical" evidence="1">
    <location>
        <begin position="308"/>
        <end position="327"/>
    </location>
</feature>
<feature type="transmembrane region" description="Helical" evidence="1">
    <location>
        <begin position="48"/>
        <end position="69"/>
    </location>
</feature>